<keyword evidence="1" id="KW-0732">Signal</keyword>
<comment type="caution">
    <text evidence="3">The sequence shown here is derived from an EMBL/GenBank/DDBJ whole genome shotgun (WGS) entry which is preliminary data.</text>
</comment>
<dbReference type="InterPro" id="IPR000719">
    <property type="entry name" value="Prot_kinase_dom"/>
</dbReference>
<dbReference type="InterPro" id="IPR011009">
    <property type="entry name" value="Kinase-like_dom_sf"/>
</dbReference>
<evidence type="ECO:0000313" key="3">
    <source>
        <dbReference type="EMBL" id="THV64048.1"/>
    </source>
</evidence>
<organism evidence="3 4">
    <name type="scientific">Aureobasidium pullulans</name>
    <name type="common">Black yeast</name>
    <name type="synonym">Pullularia pullulans</name>
    <dbReference type="NCBI Taxonomy" id="5580"/>
    <lineage>
        <taxon>Eukaryota</taxon>
        <taxon>Fungi</taxon>
        <taxon>Dikarya</taxon>
        <taxon>Ascomycota</taxon>
        <taxon>Pezizomycotina</taxon>
        <taxon>Dothideomycetes</taxon>
        <taxon>Dothideomycetidae</taxon>
        <taxon>Dothideales</taxon>
        <taxon>Saccotheciaceae</taxon>
        <taxon>Aureobasidium</taxon>
    </lineage>
</organism>
<dbReference type="InterPro" id="IPR038305">
    <property type="entry name" value="HeLo_sf"/>
</dbReference>
<evidence type="ECO:0000259" key="2">
    <source>
        <dbReference type="PROSITE" id="PS50011"/>
    </source>
</evidence>
<evidence type="ECO:0000313" key="4">
    <source>
        <dbReference type="Proteomes" id="UP000304951"/>
    </source>
</evidence>
<dbReference type="PANTHER" id="PTHR37542">
    <property type="entry name" value="HELO DOMAIN-CONTAINING PROTEIN-RELATED"/>
    <property type="match status" value="1"/>
</dbReference>
<dbReference type="Gene3D" id="1.10.510.10">
    <property type="entry name" value="Transferase(Phosphotransferase) domain 1"/>
    <property type="match status" value="1"/>
</dbReference>
<dbReference type="PANTHER" id="PTHR37542:SF1">
    <property type="entry name" value="PRION-INHIBITION AND PROPAGATION HELO DOMAIN-CONTAINING PROTEIN"/>
    <property type="match status" value="1"/>
</dbReference>
<protein>
    <recommendedName>
        <fullName evidence="2">Protein kinase domain-containing protein</fullName>
    </recommendedName>
</protein>
<dbReference type="InterPro" id="IPR029498">
    <property type="entry name" value="HeLo_dom"/>
</dbReference>
<dbReference type="AlphaFoldDB" id="A0A4S8RYI7"/>
<dbReference type="GO" id="GO:0005524">
    <property type="term" value="F:ATP binding"/>
    <property type="evidence" value="ECO:0007669"/>
    <property type="project" value="InterPro"/>
</dbReference>
<dbReference type="GO" id="GO:0004672">
    <property type="term" value="F:protein kinase activity"/>
    <property type="evidence" value="ECO:0007669"/>
    <property type="project" value="InterPro"/>
</dbReference>
<sequence length="612" mass="68743">MVDVAIGATSLLLQLFGAALEGYKIFRCATCAGVEIKIFILRLKVEQCRLSRWGELTGLSGSNEAQTFNRHLETQKPWLVDVLKQIKIVLDGLSRLVDFHASASPAELESGADVNIARTLDISGSLDQTSAVQTIYAELTEAETREKSTSTSSKHPRGMNHLFQLAEDVFMVSKEPKRLVWAIRDQRRFRIELEKLRNLTDHLHQAVSDDQMDQLIEWSHQTWLYVLQLSNTVQDMKVLLAAQQETRDHQRNVDSRSDRLESQLHATMEKVTSFAIRTSLLEMRGSMFMGLHNMPGLEQMSEEDDGYRTLATLNGKHIWIEWRSYEVSLVPDQDGIVERIPDPQSVQNVKRLTWLLSQSDQPDEFHLPKSLGYIDDIDELRFGVILDPMAEGSRSLLSLFSAPRIGPLGQYAIARQIAESLLYLHAVNWLHKGLRSAGIVFGQTASESVGGLGHLFVSGFGFSRPSDHSFTTSGPPHDDKWLLYCHPDYLDQGRKAGYRKSYDIYSLGIILIEVAHWKPIDQILQPSHSGRDSALGEQRQDIRVRILDGGVVLEQVRQNMGDRYANATRACIEGVTAFGLQSGVDESNPYVAALLQQAFIDVVIDPLKGIVV</sequence>
<feature type="signal peptide" evidence="1">
    <location>
        <begin position="1"/>
        <end position="19"/>
    </location>
</feature>
<name>A0A4S8RYI7_AURPU</name>
<accession>A0A4S8RYI7</accession>
<feature type="domain" description="Protein kinase" evidence="2">
    <location>
        <begin position="307"/>
        <end position="612"/>
    </location>
</feature>
<dbReference type="PROSITE" id="PS50011">
    <property type="entry name" value="PROTEIN_KINASE_DOM"/>
    <property type="match status" value="1"/>
</dbReference>
<reference evidence="3 4" key="1">
    <citation type="submission" date="2018-10" db="EMBL/GenBank/DDBJ databases">
        <title>Fifty Aureobasidium pullulans genomes reveal a recombining polyextremotolerant generalist.</title>
        <authorList>
            <person name="Gostincar C."/>
            <person name="Turk M."/>
            <person name="Zajc J."/>
            <person name="Gunde-Cimerman N."/>
        </authorList>
    </citation>
    <scope>NUCLEOTIDE SEQUENCE [LARGE SCALE GENOMIC DNA]</scope>
    <source>
        <strain evidence="3 4">EXF-11900</strain>
    </source>
</reference>
<dbReference type="EMBL" id="QZAF01000953">
    <property type="protein sequence ID" value="THV64048.1"/>
    <property type="molecule type" value="Genomic_DNA"/>
</dbReference>
<dbReference type="Gene3D" id="1.20.120.1020">
    <property type="entry name" value="Prion-inhibition and propagation, HeLo domain"/>
    <property type="match status" value="1"/>
</dbReference>
<dbReference type="Proteomes" id="UP000304951">
    <property type="component" value="Unassembled WGS sequence"/>
</dbReference>
<proteinExistence type="predicted"/>
<gene>
    <name evidence="3" type="ORF">D6D28_10203</name>
</gene>
<dbReference type="SUPFAM" id="SSF56112">
    <property type="entry name" value="Protein kinase-like (PK-like)"/>
    <property type="match status" value="1"/>
</dbReference>
<evidence type="ECO:0000256" key="1">
    <source>
        <dbReference type="SAM" id="SignalP"/>
    </source>
</evidence>
<dbReference type="Pfam" id="PF14479">
    <property type="entry name" value="HeLo"/>
    <property type="match status" value="1"/>
</dbReference>
<feature type="chain" id="PRO_5020648134" description="Protein kinase domain-containing protein" evidence="1">
    <location>
        <begin position="20"/>
        <end position="612"/>
    </location>
</feature>